<dbReference type="EMBL" id="BFAV01000102">
    <property type="protein sequence ID" value="GBF33490.1"/>
    <property type="molecule type" value="Genomic_DNA"/>
</dbReference>
<proteinExistence type="predicted"/>
<dbReference type="AlphaFoldDB" id="A0A2L2XBJ9"/>
<reference evidence="2" key="1">
    <citation type="submission" date="2018-02" db="EMBL/GenBank/DDBJ databases">
        <title>Genome sequence of Desulfocucumis palustris strain NAW-5.</title>
        <authorList>
            <person name="Watanabe M."/>
            <person name="Kojima H."/>
            <person name="Fukui M."/>
        </authorList>
    </citation>
    <scope>NUCLEOTIDE SEQUENCE [LARGE SCALE GENOMIC DNA]</scope>
    <source>
        <strain evidence="2">NAW-5</strain>
    </source>
</reference>
<dbReference type="Proteomes" id="UP000239549">
    <property type="component" value="Unassembled WGS sequence"/>
</dbReference>
<evidence type="ECO:0000313" key="1">
    <source>
        <dbReference type="EMBL" id="GBF33490.1"/>
    </source>
</evidence>
<comment type="caution">
    <text evidence="1">The sequence shown here is derived from an EMBL/GenBank/DDBJ whole genome shotgun (WGS) entry which is preliminary data.</text>
</comment>
<sequence>MSEVVSRYGIIKGAAHIDLYPGGSLRSCVVTEPNEFLTPFGALVPLHQDNGIRRKPGKPITFYPNGCLKNLPLQAQTDIPTSLGMMPAEYLAFYEDGSLHRVFPLDGRLSGYWTEEDEGELARKMDFQLPCGIFETRIIGIQFYPRGSVKSITLWPGEVISVNSPLGPLEVRTGISFYPGGRLKSLEPARPTTVQTPLGAIQAYNCRSLGLNGDANSLCFSEEGTLVSLMTSSDEIELTGKNGEKHPFRPGCEQNLFNPEALDPIPLKVEFAGNKVLLHQNGVREFNLQDYAFAVKSQNLQAGCSGCASCADCAGHCES</sequence>
<evidence type="ECO:0000313" key="2">
    <source>
        <dbReference type="Proteomes" id="UP000239549"/>
    </source>
</evidence>
<dbReference type="OrthoDB" id="594021at2"/>
<dbReference type="RefSeq" id="WP_104371874.1">
    <property type="nucleotide sequence ID" value="NZ_BFAV01000102.1"/>
</dbReference>
<gene>
    <name evidence="1" type="ORF">DCCM_2592</name>
</gene>
<accession>A0A2L2XBJ9</accession>
<name>A0A2L2XBJ9_9FIRM</name>
<protein>
    <submittedName>
        <fullName evidence="1">Uncharacterized protein</fullName>
    </submittedName>
</protein>
<organism evidence="1 2">
    <name type="scientific">Desulfocucumis palustris</name>
    <dbReference type="NCBI Taxonomy" id="1898651"/>
    <lineage>
        <taxon>Bacteria</taxon>
        <taxon>Bacillati</taxon>
        <taxon>Bacillota</taxon>
        <taxon>Clostridia</taxon>
        <taxon>Eubacteriales</taxon>
        <taxon>Desulfocucumaceae</taxon>
        <taxon>Desulfocucumis</taxon>
    </lineage>
</organism>
<keyword evidence="2" id="KW-1185">Reference proteome</keyword>